<dbReference type="AlphaFoldDB" id="A0AAW7YCG7"/>
<dbReference type="SUPFAM" id="SSF55785">
    <property type="entry name" value="PYP-like sensor domain (PAS domain)"/>
    <property type="match status" value="2"/>
</dbReference>
<dbReference type="PANTHER" id="PTHR44757">
    <property type="entry name" value="DIGUANYLATE CYCLASE DGCP"/>
    <property type="match status" value="1"/>
</dbReference>
<dbReference type="GO" id="GO:0052621">
    <property type="term" value="F:diguanylate cyclase activity"/>
    <property type="evidence" value="ECO:0007669"/>
    <property type="project" value="UniProtKB-EC"/>
</dbReference>
<dbReference type="InterPro" id="IPR052155">
    <property type="entry name" value="Biofilm_reg_signaling"/>
</dbReference>
<dbReference type="GO" id="GO:0007165">
    <property type="term" value="P:signal transduction"/>
    <property type="evidence" value="ECO:0007669"/>
    <property type="project" value="InterPro"/>
</dbReference>
<dbReference type="Proteomes" id="UP001170624">
    <property type="component" value="Unassembled WGS sequence"/>
</dbReference>
<evidence type="ECO:0000256" key="1">
    <source>
        <dbReference type="ARBA" id="ARBA00001946"/>
    </source>
</evidence>
<dbReference type="SMART" id="SM00267">
    <property type="entry name" value="GGDEF"/>
    <property type="match status" value="1"/>
</dbReference>
<dbReference type="Gene3D" id="3.30.450.20">
    <property type="entry name" value="PAS domain"/>
    <property type="match status" value="2"/>
</dbReference>
<dbReference type="PROSITE" id="PS50887">
    <property type="entry name" value="GGDEF"/>
    <property type="match status" value="1"/>
</dbReference>
<dbReference type="GO" id="GO:0006355">
    <property type="term" value="P:regulation of DNA-templated transcription"/>
    <property type="evidence" value="ECO:0007669"/>
    <property type="project" value="InterPro"/>
</dbReference>
<dbReference type="FunFam" id="3.30.70.270:FF:000001">
    <property type="entry name" value="Diguanylate cyclase domain protein"/>
    <property type="match status" value="1"/>
</dbReference>
<dbReference type="EMBL" id="JAUOPU010000026">
    <property type="protein sequence ID" value="MDO6544548.1"/>
    <property type="molecule type" value="Genomic_DNA"/>
</dbReference>
<dbReference type="Pfam" id="PF08448">
    <property type="entry name" value="PAS_4"/>
    <property type="match status" value="1"/>
</dbReference>
<accession>A0AAW7YCG7</accession>
<dbReference type="NCBIfam" id="TIGR00254">
    <property type="entry name" value="GGDEF"/>
    <property type="match status" value="1"/>
</dbReference>
<dbReference type="Pfam" id="PF00989">
    <property type="entry name" value="PAS"/>
    <property type="match status" value="1"/>
</dbReference>
<protein>
    <submittedName>
        <fullName evidence="5">Diguanylate cyclase</fullName>
        <ecNumber evidence="5">2.7.7.65</ecNumber>
    </submittedName>
</protein>
<sequence length="675" mass="75649">MRNKFRNLSIRRKMTLPVSFILVLMFCAFSLFSVFSIINTEQDNLLARSVILGKGVAINLKAALLFDDQLSGEEILSAFQADDMVNSVNVIKVDGRVFASYRSFDEQNECPHIEDNFLLLGKTHIDHSFSSNFLYVSIPVTVAEMNVATMEICTSLDELHQAKNDMLKFCLLLLVPVFFLRYFLLKQLQVWVINPVESLSFAMQSLTKIRLLKQRPVAHGNDEIGDLVKCFNEMLDNLDERDKQISASIEQVASEKSFADDVITTVQHALLVLDNQGRIQLANSACDGIFGCVAGDIRGLTLRTILNERFWALHDETLNKILETDCESFDEIIKALDQQGSPRYYSVKARSLVERNQVLIAIEDVTQKYLAEKQQRLAARIFEQSREGIIVIDYEGCILMVNSALSSIMGYEADELMGAHINDFLEIKYIYQIHQTIEGAGGRWRGEISEKHKNGTMIPLEVRANVINGSKDESAQIVMSITDLSHKKELEQLEYLAHHDALTGLANRKRLFDVLEEKMQGYLENQIKFAVLYIDLDGFKPVNDTYGHHIGDEVLKRVARRMEGSVRESDFVARLAGDEFVVLVDSVQSPEGGMLAAEQVFAAINAPMSIEGNALEIGASIGFSVVHGEGQVSIEEVLQNADAAMYRAKENNQHGIVCSKLCECKDDNGAALPEI</sequence>
<dbReference type="SUPFAM" id="SSF55073">
    <property type="entry name" value="Nucleotide cyclase"/>
    <property type="match status" value="1"/>
</dbReference>
<dbReference type="InterPro" id="IPR000160">
    <property type="entry name" value="GGDEF_dom"/>
</dbReference>
<dbReference type="CDD" id="cd01949">
    <property type="entry name" value="GGDEF"/>
    <property type="match status" value="1"/>
</dbReference>
<dbReference type="PROSITE" id="PS50885">
    <property type="entry name" value="HAMP"/>
    <property type="match status" value="1"/>
</dbReference>
<dbReference type="GO" id="GO:0016020">
    <property type="term" value="C:membrane"/>
    <property type="evidence" value="ECO:0007669"/>
    <property type="project" value="InterPro"/>
</dbReference>
<comment type="cofactor">
    <cofactor evidence="1">
        <name>Mg(2+)</name>
        <dbReference type="ChEBI" id="CHEBI:18420"/>
    </cofactor>
</comment>
<dbReference type="RefSeq" id="WP_303500941.1">
    <property type="nucleotide sequence ID" value="NZ_JAUOPU010000026.1"/>
</dbReference>
<keyword evidence="5" id="KW-0548">Nucleotidyltransferase</keyword>
<name>A0AAW7YCG7_9GAMM</name>
<feature type="domain" description="GGDEF" evidence="4">
    <location>
        <begin position="527"/>
        <end position="661"/>
    </location>
</feature>
<proteinExistence type="predicted"/>
<dbReference type="InterPro" id="IPR035965">
    <property type="entry name" value="PAS-like_dom_sf"/>
</dbReference>
<dbReference type="EC" id="2.7.7.65" evidence="5"/>
<dbReference type="Pfam" id="PF17152">
    <property type="entry name" value="CHASE8"/>
    <property type="match status" value="1"/>
</dbReference>
<dbReference type="SMART" id="SM00304">
    <property type="entry name" value="HAMP"/>
    <property type="match status" value="1"/>
</dbReference>
<gene>
    <name evidence="5" type="ORF">Q4568_18570</name>
</gene>
<evidence type="ECO:0000313" key="6">
    <source>
        <dbReference type="Proteomes" id="UP001170624"/>
    </source>
</evidence>
<comment type="caution">
    <text evidence="5">The sequence shown here is derived from an EMBL/GenBank/DDBJ whole genome shotgun (WGS) entry which is preliminary data.</text>
</comment>
<dbReference type="CDD" id="cd06225">
    <property type="entry name" value="HAMP"/>
    <property type="match status" value="1"/>
</dbReference>
<dbReference type="SMART" id="SM00091">
    <property type="entry name" value="PAS"/>
    <property type="match status" value="2"/>
</dbReference>
<reference evidence="5" key="1">
    <citation type="submission" date="2023-07" db="EMBL/GenBank/DDBJ databases">
        <title>Genome content predicts the carbon catabolic preferences of heterotrophic bacteria.</title>
        <authorList>
            <person name="Gralka M."/>
        </authorList>
    </citation>
    <scope>NUCLEOTIDE SEQUENCE</scope>
    <source>
        <strain evidence="5">G2M05</strain>
    </source>
</reference>
<dbReference type="SUPFAM" id="SSF158472">
    <property type="entry name" value="HAMP domain-like"/>
    <property type="match status" value="1"/>
</dbReference>
<dbReference type="PANTHER" id="PTHR44757:SF2">
    <property type="entry name" value="BIOFILM ARCHITECTURE MAINTENANCE PROTEIN MBAA"/>
    <property type="match status" value="1"/>
</dbReference>
<feature type="domain" description="PAS" evidence="2">
    <location>
        <begin position="374"/>
        <end position="418"/>
    </location>
</feature>
<dbReference type="InterPro" id="IPR000014">
    <property type="entry name" value="PAS"/>
</dbReference>
<dbReference type="InterPro" id="IPR033417">
    <property type="entry name" value="CHASE8"/>
</dbReference>
<dbReference type="Gene3D" id="3.30.70.270">
    <property type="match status" value="1"/>
</dbReference>
<dbReference type="InterPro" id="IPR003660">
    <property type="entry name" value="HAMP_dom"/>
</dbReference>
<evidence type="ECO:0000259" key="2">
    <source>
        <dbReference type="PROSITE" id="PS50112"/>
    </source>
</evidence>
<dbReference type="CDD" id="cd00130">
    <property type="entry name" value="PAS"/>
    <property type="match status" value="2"/>
</dbReference>
<dbReference type="InterPro" id="IPR013767">
    <property type="entry name" value="PAS_fold"/>
</dbReference>
<dbReference type="PROSITE" id="PS50112">
    <property type="entry name" value="PAS"/>
    <property type="match status" value="1"/>
</dbReference>
<keyword evidence="5" id="KW-0808">Transferase</keyword>
<dbReference type="NCBIfam" id="TIGR00229">
    <property type="entry name" value="sensory_box"/>
    <property type="match status" value="2"/>
</dbReference>
<evidence type="ECO:0000259" key="3">
    <source>
        <dbReference type="PROSITE" id="PS50885"/>
    </source>
</evidence>
<evidence type="ECO:0000313" key="5">
    <source>
        <dbReference type="EMBL" id="MDO6544548.1"/>
    </source>
</evidence>
<organism evidence="5 6">
    <name type="scientific">Photobacterium sanguinicancri</name>
    <dbReference type="NCBI Taxonomy" id="875932"/>
    <lineage>
        <taxon>Bacteria</taxon>
        <taxon>Pseudomonadati</taxon>
        <taxon>Pseudomonadota</taxon>
        <taxon>Gammaproteobacteria</taxon>
        <taxon>Vibrionales</taxon>
        <taxon>Vibrionaceae</taxon>
        <taxon>Photobacterium</taxon>
    </lineage>
</organism>
<dbReference type="Pfam" id="PF00990">
    <property type="entry name" value="GGDEF"/>
    <property type="match status" value="1"/>
</dbReference>
<dbReference type="Gene3D" id="6.10.340.10">
    <property type="match status" value="1"/>
</dbReference>
<feature type="domain" description="HAMP" evidence="3">
    <location>
        <begin position="212"/>
        <end position="243"/>
    </location>
</feature>
<dbReference type="InterPro" id="IPR029787">
    <property type="entry name" value="Nucleotide_cyclase"/>
</dbReference>
<dbReference type="InterPro" id="IPR043128">
    <property type="entry name" value="Rev_trsase/Diguanyl_cyclase"/>
</dbReference>
<evidence type="ECO:0000259" key="4">
    <source>
        <dbReference type="PROSITE" id="PS50887"/>
    </source>
</evidence>
<dbReference type="InterPro" id="IPR013656">
    <property type="entry name" value="PAS_4"/>
</dbReference>